<evidence type="ECO:0000313" key="4">
    <source>
        <dbReference type="EMBL" id="KAE9245896.1"/>
    </source>
</evidence>
<evidence type="ECO:0000313" key="2">
    <source>
        <dbReference type="EMBL" id="KAE9089145.1"/>
    </source>
</evidence>
<dbReference type="EMBL" id="QXFZ01001517">
    <property type="protein sequence ID" value="KAE9089145.1"/>
    <property type="molecule type" value="Genomic_DNA"/>
</dbReference>
<feature type="region of interest" description="Disordered" evidence="1">
    <location>
        <begin position="111"/>
        <end position="139"/>
    </location>
</feature>
<evidence type="ECO:0000256" key="1">
    <source>
        <dbReference type="SAM" id="MobiDB-lite"/>
    </source>
</evidence>
<protein>
    <submittedName>
        <fullName evidence="3">Uncharacterized protein</fullName>
    </submittedName>
</protein>
<evidence type="ECO:0000313" key="5">
    <source>
        <dbReference type="Proteomes" id="UP000440367"/>
    </source>
</evidence>
<evidence type="ECO:0000313" key="7">
    <source>
        <dbReference type="Proteomes" id="UP000441208"/>
    </source>
</evidence>
<evidence type="ECO:0000313" key="6">
    <source>
        <dbReference type="Proteomes" id="UP000440732"/>
    </source>
</evidence>
<dbReference type="AlphaFoldDB" id="A0A6A3UFC8"/>
<dbReference type="EMBL" id="QXGA01000202">
    <property type="protein sequence ID" value="KAE9150172.1"/>
    <property type="molecule type" value="Genomic_DNA"/>
</dbReference>
<reference evidence="5 6" key="1">
    <citation type="submission" date="2018-08" db="EMBL/GenBank/DDBJ databases">
        <title>Genomic investigation of the strawberry pathogen Phytophthora fragariae indicates pathogenicity is determined by transcriptional variation in three key races.</title>
        <authorList>
            <person name="Adams T.M."/>
            <person name="Armitage A.D."/>
            <person name="Sobczyk M.K."/>
            <person name="Bates H.J."/>
            <person name="Dunwell J.M."/>
            <person name="Nellist C.F."/>
            <person name="Harrison R.J."/>
        </authorList>
    </citation>
    <scope>NUCLEOTIDE SEQUENCE [LARGE SCALE GENOMIC DNA]</scope>
    <source>
        <strain evidence="4 5">BC-1</strain>
        <strain evidence="3 6">NOV-5</strain>
        <strain evidence="2 7">NOV-71</strain>
    </source>
</reference>
<gene>
    <name evidence="4" type="ORF">PF002_g7009</name>
    <name evidence="3" type="ORF">PF006_g5428</name>
    <name evidence="2" type="ORF">PF007_g19698</name>
</gene>
<dbReference type="Proteomes" id="UP000440732">
    <property type="component" value="Unassembled WGS sequence"/>
</dbReference>
<dbReference type="Proteomes" id="UP000440367">
    <property type="component" value="Unassembled WGS sequence"/>
</dbReference>
<comment type="caution">
    <text evidence="3">The sequence shown here is derived from an EMBL/GenBank/DDBJ whole genome shotgun (WGS) entry which is preliminary data.</text>
</comment>
<dbReference type="Proteomes" id="UP000441208">
    <property type="component" value="Unassembled WGS sequence"/>
</dbReference>
<organism evidence="3 6">
    <name type="scientific">Phytophthora fragariae</name>
    <dbReference type="NCBI Taxonomy" id="53985"/>
    <lineage>
        <taxon>Eukaryota</taxon>
        <taxon>Sar</taxon>
        <taxon>Stramenopiles</taxon>
        <taxon>Oomycota</taxon>
        <taxon>Peronosporomycetes</taxon>
        <taxon>Peronosporales</taxon>
        <taxon>Peronosporaceae</taxon>
        <taxon>Phytophthora</taxon>
    </lineage>
</organism>
<feature type="compositionally biased region" description="Basic and acidic residues" evidence="1">
    <location>
        <begin position="69"/>
        <end position="92"/>
    </location>
</feature>
<feature type="region of interest" description="Disordered" evidence="1">
    <location>
        <begin position="69"/>
        <end position="95"/>
    </location>
</feature>
<dbReference type="EMBL" id="QXGD01000253">
    <property type="protein sequence ID" value="KAE9245896.1"/>
    <property type="molecule type" value="Genomic_DNA"/>
</dbReference>
<proteinExistence type="predicted"/>
<sequence>MGPTSIIPGLSSAVAVVAGDGAATQDGVERVAMFTNPQGIYNKYSGKWDKPPGHKWNGKYWYEPLKAERKRTAAGENRSEQKKPASREEDAAGKSGCSWLQWQRVRHQAEKEKVESGCEAGHGTGEYDEGSTRGSPGSAVVTSDRVLSVRGHDALGVCLSKGAYLFWLSEDWALRQGLY</sequence>
<accession>A0A6A3UFC8</accession>
<name>A0A6A3UFC8_9STRA</name>
<evidence type="ECO:0000313" key="3">
    <source>
        <dbReference type="EMBL" id="KAE9150172.1"/>
    </source>
</evidence>